<dbReference type="EMBL" id="GBRH01211924">
    <property type="protein sequence ID" value="JAD85971.1"/>
    <property type="molecule type" value="Transcribed_RNA"/>
</dbReference>
<reference evidence="1" key="1">
    <citation type="submission" date="2014-09" db="EMBL/GenBank/DDBJ databases">
        <authorList>
            <person name="Magalhaes I.L.F."/>
            <person name="Oliveira U."/>
            <person name="Santos F.R."/>
            <person name="Vidigal T.H.D.A."/>
            <person name="Brescovit A.D."/>
            <person name="Santos A.J."/>
        </authorList>
    </citation>
    <scope>NUCLEOTIDE SEQUENCE</scope>
    <source>
        <tissue evidence="1">Shoot tissue taken approximately 20 cm above the soil surface</tissue>
    </source>
</reference>
<reference evidence="1" key="2">
    <citation type="journal article" date="2015" name="Data Brief">
        <title>Shoot transcriptome of the giant reed, Arundo donax.</title>
        <authorList>
            <person name="Barrero R.A."/>
            <person name="Guerrero F.D."/>
            <person name="Moolhuijzen P."/>
            <person name="Goolsby J.A."/>
            <person name="Tidwell J."/>
            <person name="Bellgard S.E."/>
            <person name="Bellgard M.I."/>
        </authorList>
    </citation>
    <scope>NUCLEOTIDE SEQUENCE</scope>
    <source>
        <tissue evidence="1">Shoot tissue taken approximately 20 cm above the soil surface</tissue>
    </source>
</reference>
<dbReference type="GO" id="GO:0005634">
    <property type="term" value="C:nucleus"/>
    <property type="evidence" value="ECO:0007669"/>
    <property type="project" value="InterPro"/>
</dbReference>
<organism evidence="1">
    <name type="scientific">Arundo donax</name>
    <name type="common">Giant reed</name>
    <name type="synonym">Donax arundinaceus</name>
    <dbReference type="NCBI Taxonomy" id="35708"/>
    <lineage>
        <taxon>Eukaryota</taxon>
        <taxon>Viridiplantae</taxon>
        <taxon>Streptophyta</taxon>
        <taxon>Embryophyta</taxon>
        <taxon>Tracheophyta</taxon>
        <taxon>Spermatophyta</taxon>
        <taxon>Magnoliopsida</taxon>
        <taxon>Liliopsida</taxon>
        <taxon>Poales</taxon>
        <taxon>Poaceae</taxon>
        <taxon>PACMAD clade</taxon>
        <taxon>Arundinoideae</taxon>
        <taxon>Arundineae</taxon>
        <taxon>Arundo</taxon>
    </lineage>
</organism>
<dbReference type="PANTHER" id="PTHR16047:SF7">
    <property type="entry name" value="E3 UBIQUITIN-PROTEIN LIGASE RFWD3"/>
    <property type="match status" value="1"/>
</dbReference>
<proteinExistence type="predicted"/>
<dbReference type="GO" id="GO:0036297">
    <property type="term" value="P:interstrand cross-link repair"/>
    <property type="evidence" value="ECO:0007669"/>
    <property type="project" value="InterPro"/>
</dbReference>
<accession>A0A0A9DDS3</accession>
<dbReference type="PANTHER" id="PTHR16047">
    <property type="entry name" value="RFWD3 PROTEIN"/>
    <property type="match status" value="1"/>
</dbReference>
<protein>
    <submittedName>
        <fullName evidence="1">Uncharacterized protein</fullName>
    </submittedName>
</protein>
<dbReference type="InterPro" id="IPR037381">
    <property type="entry name" value="RFWD3"/>
</dbReference>
<dbReference type="GO" id="GO:0016567">
    <property type="term" value="P:protein ubiquitination"/>
    <property type="evidence" value="ECO:0007669"/>
    <property type="project" value="InterPro"/>
</dbReference>
<dbReference type="GO" id="GO:0004842">
    <property type="term" value="F:ubiquitin-protein transferase activity"/>
    <property type="evidence" value="ECO:0007669"/>
    <property type="project" value="InterPro"/>
</dbReference>
<dbReference type="AlphaFoldDB" id="A0A0A9DDS3"/>
<evidence type="ECO:0000313" key="1">
    <source>
        <dbReference type="EMBL" id="JAD85971.1"/>
    </source>
</evidence>
<name>A0A0A9DDS3_ARUDO</name>
<sequence length="99" mass="11274">MRRTSSTSFARDQICNGNVSELRMSKSAIIPCGSNQHLFAYPDESLYGVRTWQLPSFQRFADLSPHRQPVLDLRFAESSTGERYLGCLSAEKLQVFTIR</sequence>